<name>A0A081NB05_9GAMM</name>
<evidence type="ECO:0000313" key="1">
    <source>
        <dbReference type="EMBL" id="KEQ15628.1"/>
    </source>
</evidence>
<reference evidence="1 2" key="1">
    <citation type="submission" date="2014-06" db="EMBL/GenBank/DDBJ databases">
        <title>Whole Genome Sequences of Three Symbiotic Endozoicomonas Bacteria.</title>
        <authorList>
            <person name="Neave M.J."/>
            <person name="Apprill A."/>
            <person name="Voolstra C.R."/>
        </authorList>
    </citation>
    <scope>NUCLEOTIDE SEQUENCE [LARGE SCALE GENOMIC DNA]</scope>
    <source>
        <strain evidence="1 2">LMG 24815</strain>
    </source>
</reference>
<sequence length="94" mass="10471">MKPLFISYAGKSVNSLVKGLYLGCLYPKDFKLLRGGKQGKPRELRPTKDLSENNFPIFRSVGHPREGGDSMFVVDSHLRGNGGNAEVIFRLFIS</sequence>
<protein>
    <submittedName>
        <fullName evidence="1">Uncharacterized protein</fullName>
    </submittedName>
</protein>
<accession>A0A081NB05</accession>
<organism evidence="1 2">
    <name type="scientific">Endozoicomonas montiporae</name>
    <dbReference type="NCBI Taxonomy" id="1027273"/>
    <lineage>
        <taxon>Bacteria</taxon>
        <taxon>Pseudomonadati</taxon>
        <taxon>Pseudomonadota</taxon>
        <taxon>Gammaproteobacteria</taxon>
        <taxon>Oceanospirillales</taxon>
        <taxon>Endozoicomonadaceae</taxon>
        <taxon>Endozoicomonas</taxon>
    </lineage>
</organism>
<evidence type="ECO:0000313" key="2">
    <source>
        <dbReference type="Proteomes" id="UP000028006"/>
    </source>
</evidence>
<proteinExistence type="predicted"/>
<dbReference type="AlphaFoldDB" id="A0A081NB05"/>
<dbReference type="Proteomes" id="UP000028006">
    <property type="component" value="Unassembled WGS sequence"/>
</dbReference>
<gene>
    <name evidence="1" type="ORF">GZ77_03270</name>
</gene>
<dbReference type="RefSeq" id="WP_034872923.1">
    <property type="nucleotide sequence ID" value="NZ_JOKG01000001.1"/>
</dbReference>
<dbReference type="EMBL" id="JOKG01000001">
    <property type="protein sequence ID" value="KEQ15628.1"/>
    <property type="molecule type" value="Genomic_DNA"/>
</dbReference>
<keyword evidence="2" id="KW-1185">Reference proteome</keyword>
<comment type="caution">
    <text evidence="1">The sequence shown here is derived from an EMBL/GenBank/DDBJ whole genome shotgun (WGS) entry which is preliminary data.</text>
</comment>